<dbReference type="FunFam" id="2.40.10.10:FF:000003">
    <property type="entry name" value="Transmembrane serine protease 3"/>
    <property type="match status" value="1"/>
</dbReference>
<dbReference type="InterPro" id="IPR009003">
    <property type="entry name" value="Peptidase_S1_PA"/>
</dbReference>
<dbReference type="STRING" id="61819.ENSACIP00000000845"/>
<dbReference type="InterPro" id="IPR001190">
    <property type="entry name" value="SRCR"/>
</dbReference>
<dbReference type="PROSITE" id="PS00135">
    <property type="entry name" value="TRYPSIN_SER"/>
    <property type="match status" value="1"/>
</dbReference>
<dbReference type="AlphaFoldDB" id="A0A3Q0QTP6"/>
<dbReference type="GO" id="GO:0016020">
    <property type="term" value="C:membrane"/>
    <property type="evidence" value="ECO:0007669"/>
    <property type="project" value="InterPro"/>
</dbReference>
<feature type="signal peptide" evidence="7">
    <location>
        <begin position="1"/>
        <end position="24"/>
    </location>
</feature>
<name>A0A3Q0QTP6_AMPCI</name>
<dbReference type="InterPro" id="IPR001254">
    <property type="entry name" value="Trypsin_dom"/>
</dbReference>
<dbReference type="SUPFAM" id="SSF50494">
    <property type="entry name" value="Trypsin-like serine proteases"/>
    <property type="match status" value="1"/>
</dbReference>
<evidence type="ECO:0000259" key="8">
    <source>
        <dbReference type="PROSITE" id="PS50240"/>
    </source>
</evidence>
<protein>
    <submittedName>
        <fullName evidence="9">Transmembrane serine protease 13b</fullName>
    </submittedName>
</protein>
<dbReference type="GO" id="GO:0006508">
    <property type="term" value="P:proteolysis"/>
    <property type="evidence" value="ECO:0007669"/>
    <property type="project" value="UniProtKB-KW"/>
</dbReference>
<evidence type="ECO:0000256" key="7">
    <source>
        <dbReference type="SAM" id="SignalP"/>
    </source>
</evidence>
<dbReference type="PROSITE" id="PS00134">
    <property type="entry name" value="TRYPSIN_HIS"/>
    <property type="match status" value="1"/>
</dbReference>
<organism evidence="9 10">
    <name type="scientific">Amphilophus citrinellus</name>
    <name type="common">Midas cichlid</name>
    <name type="synonym">Cichlasoma citrinellum</name>
    <dbReference type="NCBI Taxonomy" id="61819"/>
    <lineage>
        <taxon>Eukaryota</taxon>
        <taxon>Metazoa</taxon>
        <taxon>Chordata</taxon>
        <taxon>Craniata</taxon>
        <taxon>Vertebrata</taxon>
        <taxon>Euteleostomi</taxon>
        <taxon>Actinopterygii</taxon>
        <taxon>Neopterygii</taxon>
        <taxon>Teleostei</taxon>
        <taxon>Neoteleostei</taxon>
        <taxon>Acanthomorphata</taxon>
        <taxon>Ovalentaria</taxon>
        <taxon>Cichlomorphae</taxon>
        <taxon>Cichliformes</taxon>
        <taxon>Cichlidae</taxon>
        <taxon>New World cichlids</taxon>
        <taxon>Cichlasomatinae</taxon>
        <taxon>Heroini</taxon>
        <taxon>Amphilophus</taxon>
    </lineage>
</organism>
<evidence type="ECO:0000256" key="1">
    <source>
        <dbReference type="ARBA" id="ARBA00022670"/>
    </source>
</evidence>
<keyword evidence="10" id="KW-1185">Reference proteome</keyword>
<keyword evidence="1 6" id="KW-0645">Protease</keyword>
<dbReference type="InterPro" id="IPR001314">
    <property type="entry name" value="Peptidase_S1A"/>
</dbReference>
<reference evidence="9" key="2">
    <citation type="submission" date="2025-09" db="UniProtKB">
        <authorList>
            <consortium name="Ensembl"/>
        </authorList>
    </citation>
    <scope>IDENTIFICATION</scope>
</reference>
<evidence type="ECO:0000256" key="4">
    <source>
        <dbReference type="ARBA" id="ARBA00023157"/>
    </source>
</evidence>
<feature type="chain" id="PRO_5018652773" evidence="7">
    <location>
        <begin position="25"/>
        <end position="408"/>
    </location>
</feature>
<dbReference type="GeneTree" id="ENSGT00940000159197"/>
<dbReference type="InterPro" id="IPR036772">
    <property type="entry name" value="SRCR-like_dom_sf"/>
</dbReference>
<dbReference type="Ensembl" id="ENSACIT00000000885.1">
    <property type="protein sequence ID" value="ENSACIP00000000845.1"/>
    <property type="gene ID" value="ENSACIG00000000673.1"/>
</dbReference>
<dbReference type="Gene3D" id="3.10.250.10">
    <property type="entry name" value="SRCR-like domain"/>
    <property type="match status" value="1"/>
</dbReference>
<dbReference type="SUPFAM" id="SSF56487">
    <property type="entry name" value="SRCR-like"/>
    <property type="match status" value="1"/>
</dbReference>
<keyword evidence="5" id="KW-0325">Glycoprotein</keyword>
<dbReference type="InterPro" id="IPR036055">
    <property type="entry name" value="LDL_receptor-like_sf"/>
</dbReference>
<evidence type="ECO:0000313" key="9">
    <source>
        <dbReference type="Ensembl" id="ENSACIP00000000845.1"/>
    </source>
</evidence>
<reference evidence="9" key="1">
    <citation type="submission" date="2025-08" db="UniProtKB">
        <authorList>
            <consortium name="Ensembl"/>
        </authorList>
    </citation>
    <scope>IDENTIFICATION</scope>
</reference>
<dbReference type="PANTHER" id="PTHR24252:SF27">
    <property type="entry name" value="TRANSMEMBRANE PROTEASE SERINE 3-LIKE"/>
    <property type="match status" value="1"/>
</dbReference>
<evidence type="ECO:0000256" key="6">
    <source>
        <dbReference type="RuleBase" id="RU363034"/>
    </source>
</evidence>
<dbReference type="Pfam" id="PF00089">
    <property type="entry name" value="Trypsin"/>
    <property type="match status" value="1"/>
</dbReference>
<evidence type="ECO:0000256" key="3">
    <source>
        <dbReference type="ARBA" id="ARBA00022825"/>
    </source>
</evidence>
<proteinExistence type="predicted"/>
<evidence type="ECO:0000256" key="2">
    <source>
        <dbReference type="ARBA" id="ARBA00022801"/>
    </source>
</evidence>
<dbReference type="Gene3D" id="2.40.10.10">
    <property type="entry name" value="Trypsin-like serine proteases"/>
    <property type="match status" value="1"/>
</dbReference>
<accession>A0A3Q0QTP6</accession>
<dbReference type="SUPFAM" id="SSF57424">
    <property type="entry name" value="LDL receptor-like module"/>
    <property type="match status" value="1"/>
</dbReference>
<dbReference type="InterPro" id="IPR018114">
    <property type="entry name" value="TRYPSIN_HIS"/>
</dbReference>
<dbReference type="PANTHER" id="PTHR24252">
    <property type="entry name" value="ACROSIN-RELATED"/>
    <property type="match status" value="1"/>
</dbReference>
<evidence type="ECO:0000313" key="10">
    <source>
        <dbReference type="Proteomes" id="UP000261340"/>
    </source>
</evidence>
<dbReference type="CDD" id="cd00190">
    <property type="entry name" value="Tryp_SPc"/>
    <property type="match status" value="1"/>
</dbReference>
<dbReference type="Pfam" id="PF15494">
    <property type="entry name" value="SRCR_2"/>
    <property type="match status" value="1"/>
</dbReference>
<sequence>MRNFIYKILWVISFALIVFPPLNPYEKVQYGLGPGVTPLSHPHYIPRYPPAVVAPQQNKVEFGTRNAMSDTCPSNTVQCDGKKDCQHGTDEAYCVRFGEENCLQVKTSKGGRFLPVCYEGWDDSEATQICKRLGFRNFVLFWFFCMVPCLSCPDCGKQQSTSRIIGGTIAKIGSWPWQLSLQFRGSHVCGGVLISPDFVLSAAHCFPSDNIAALSPTNWKVYGGMVSLNSLPEPYLVEKIILDENYNKTTNDQDVALLKLKSPVTFNDKVQPACLPAFDQNFAHGTQCWTSGFGTTQAGSGVVSKDLMEVTVDIIDTRVCNSRDVYEGLVTDNMICAGKLEGGKDSCQGDSGGPLVCQGKSRFYLVGITSWGAGCGGKNKPGVYTKVSRVLPWIYTSMHDKPARTPNM</sequence>
<dbReference type="PROSITE" id="PS50240">
    <property type="entry name" value="TRYPSIN_DOM"/>
    <property type="match status" value="1"/>
</dbReference>
<keyword evidence="4" id="KW-1015">Disulfide bond</keyword>
<dbReference type="PRINTS" id="PR00722">
    <property type="entry name" value="CHYMOTRYPSIN"/>
</dbReference>
<dbReference type="SMART" id="SM00020">
    <property type="entry name" value="Tryp_SPc"/>
    <property type="match status" value="1"/>
</dbReference>
<keyword evidence="2 6" id="KW-0378">Hydrolase</keyword>
<dbReference type="Proteomes" id="UP000261340">
    <property type="component" value="Unplaced"/>
</dbReference>
<evidence type="ECO:0000256" key="5">
    <source>
        <dbReference type="ARBA" id="ARBA00023180"/>
    </source>
</evidence>
<dbReference type="InterPro" id="IPR033116">
    <property type="entry name" value="TRYPSIN_SER"/>
</dbReference>
<dbReference type="InterPro" id="IPR043504">
    <property type="entry name" value="Peptidase_S1_PA_chymotrypsin"/>
</dbReference>
<keyword evidence="3 6" id="KW-0720">Serine protease</keyword>
<keyword evidence="7" id="KW-0732">Signal</keyword>
<dbReference type="Gene3D" id="4.10.400.10">
    <property type="entry name" value="Low-density Lipoprotein Receptor"/>
    <property type="match status" value="1"/>
</dbReference>
<dbReference type="GO" id="GO:0004252">
    <property type="term" value="F:serine-type endopeptidase activity"/>
    <property type="evidence" value="ECO:0007669"/>
    <property type="project" value="InterPro"/>
</dbReference>
<feature type="domain" description="Peptidase S1" evidence="8">
    <location>
        <begin position="164"/>
        <end position="399"/>
    </location>
</feature>